<accession>A0AAV4T230</accession>
<sequence>MDFPPQRLISRFVPAFVFSPQEYFSRFPPSAANNQDTDHKEYFSRFPSFAANNRDTDHKVSGGHLWLHGKRVGIKGQKNVLKDVLSESIARKIIPEGLSWRWIYDFDTNRGVLLSGEATIDVDRGWLSKSWFRPTLFLGIFYPFINLAKGTAMSSCHGRRRVELNF</sequence>
<keyword evidence="2" id="KW-1185">Reference proteome</keyword>
<evidence type="ECO:0000313" key="2">
    <source>
        <dbReference type="Proteomes" id="UP001054837"/>
    </source>
</evidence>
<dbReference type="Proteomes" id="UP001054837">
    <property type="component" value="Unassembled WGS sequence"/>
</dbReference>
<name>A0AAV4T230_9ARAC</name>
<protein>
    <submittedName>
        <fullName evidence="1">Uncharacterized protein</fullName>
    </submittedName>
</protein>
<gene>
    <name evidence="1" type="ORF">CDAR_575031</name>
</gene>
<reference evidence="1 2" key="1">
    <citation type="submission" date="2021-06" db="EMBL/GenBank/DDBJ databases">
        <title>Caerostris darwini draft genome.</title>
        <authorList>
            <person name="Kono N."/>
            <person name="Arakawa K."/>
        </authorList>
    </citation>
    <scope>NUCLEOTIDE SEQUENCE [LARGE SCALE GENOMIC DNA]</scope>
</reference>
<evidence type="ECO:0000313" key="1">
    <source>
        <dbReference type="EMBL" id="GIY38727.1"/>
    </source>
</evidence>
<proteinExistence type="predicted"/>
<organism evidence="1 2">
    <name type="scientific">Caerostris darwini</name>
    <dbReference type="NCBI Taxonomy" id="1538125"/>
    <lineage>
        <taxon>Eukaryota</taxon>
        <taxon>Metazoa</taxon>
        <taxon>Ecdysozoa</taxon>
        <taxon>Arthropoda</taxon>
        <taxon>Chelicerata</taxon>
        <taxon>Arachnida</taxon>
        <taxon>Araneae</taxon>
        <taxon>Araneomorphae</taxon>
        <taxon>Entelegynae</taxon>
        <taxon>Araneoidea</taxon>
        <taxon>Araneidae</taxon>
        <taxon>Caerostris</taxon>
    </lineage>
</organism>
<dbReference type="AlphaFoldDB" id="A0AAV4T230"/>
<dbReference type="EMBL" id="BPLQ01008660">
    <property type="protein sequence ID" value="GIY38727.1"/>
    <property type="molecule type" value="Genomic_DNA"/>
</dbReference>
<comment type="caution">
    <text evidence="1">The sequence shown here is derived from an EMBL/GenBank/DDBJ whole genome shotgun (WGS) entry which is preliminary data.</text>
</comment>